<dbReference type="EMBL" id="JANPWB010000002">
    <property type="protein sequence ID" value="KAJ1208663.1"/>
    <property type="molecule type" value="Genomic_DNA"/>
</dbReference>
<proteinExistence type="predicted"/>
<protein>
    <submittedName>
        <fullName evidence="1">Uncharacterized protein</fullName>
    </submittedName>
</protein>
<name>A0AAV7W5H4_PLEWA</name>
<accession>A0AAV7W5H4</accession>
<reference evidence="1" key="1">
    <citation type="journal article" date="2022" name="bioRxiv">
        <title>Sequencing and chromosome-scale assembly of the giantPleurodeles waltlgenome.</title>
        <authorList>
            <person name="Brown T."/>
            <person name="Elewa A."/>
            <person name="Iarovenko S."/>
            <person name="Subramanian E."/>
            <person name="Araus A.J."/>
            <person name="Petzold A."/>
            <person name="Susuki M."/>
            <person name="Suzuki K.-i.T."/>
            <person name="Hayashi T."/>
            <person name="Toyoda A."/>
            <person name="Oliveira C."/>
            <person name="Osipova E."/>
            <person name="Leigh N.D."/>
            <person name="Simon A."/>
            <person name="Yun M.H."/>
        </authorList>
    </citation>
    <scope>NUCLEOTIDE SEQUENCE</scope>
    <source>
        <strain evidence="1">20211129_DDA</strain>
        <tissue evidence="1">Liver</tissue>
    </source>
</reference>
<gene>
    <name evidence="1" type="ORF">NDU88_004046</name>
</gene>
<keyword evidence="2" id="KW-1185">Reference proteome</keyword>
<organism evidence="1 2">
    <name type="scientific">Pleurodeles waltl</name>
    <name type="common">Iberian ribbed newt</name>
    <dbReference type="NCBI Taxonomy" id="8319"/>
    <lineage>
        <taxon>Eukaryota</taxon>
        <taxon>Metazoa</taxon>
        <taxon>Chordata</taxon>
        <taxon>Craniata</taxon>
        <taxon>Vertebrata</taxon>
        <taxon>Euteleostomi</taxon>
        <taxon>Amphibia</taxon>
        <taxon>Batrachia</taxon>
        <taxon>Caudata</taxon>
        <taxon>Salamandroidea</taxon>
        <taxon>Salamandridae</taxon>
        <taxon>Pleurodelinae</taxon>
        <taxon>Pleurodeles</taxon>
    </lineage>
</organism>
<dbReference type="AlphaFoldDB" id="A0AAV7W5H4"/>
<evidence type="ECO:0000313" key="2">
    <source>
        <dbReference type="Proteomes" id="UP001066276"/>
    </source>
</evidence>
<evidence type="ECO:0000313" key="1">
    <source>
        <dbReference type="EMBL" id="KAJ1208663.1"/>
    </source>
</evidence>
<sequence>MGRSPAVLGWLGKVLTRRNRRDARAIVVYGSCWAPLAPPPAPCGWFPDLLGLPPTPLLVPSPLPSVRDRRSRLSSYLTLSSLCFLFLEQSRTCRIYLVCDRATRKAQPGYWCNHTGLVICPYAIIICIMFDEA</sequence>
<comment type="caution">
    <text evidence="1">The sequence shown here is derived from an EMBL/GenBank/DDBJ whole genome shotgun (WGS) entry which is preliminary data.</text>
</comment>
<dbReference type="Proteomes" id="UP001066276">
    <property type="component" value="Chromosome 1_2"/>
</dbReference>